<keyword evidence="7" id="KW-0902">Two-component regulatory system</keyword>
<dbReference type="EMBL" id="CP104694">
    <property type="protein sequence ID" value="UXI66651.1"/>
    <property type="molecule type" value="Genomic_DNA"/>
</dbReference>
<keyword evidence="16" id="KW-1185">Reference proteome</keyword>
<evidence type="ECO:0000256" key="5">
    <source>
        <dbReference type="ARBA" id="ARBA00022741"/>
    </source>
</evidence>
<accession>A0ABY6B9A6</accession>
<dbReference type="Pfam" id="PF01627">
    <property type="entry name" value="Hpt"/>
    <property type="match status" value="1"/>
</dbReference>
<dbReference type="Gene3D" id="3.40.50.2300">
    <property type="match status" value="1"/>
</dbReference>
<dbReference type="InterPro" id="IPR036641">
    <property type="entry name" value="HPT_dom_sf"/>
</dbReference>
<evidence type="ECO:0000256" key="3">
    <source>
        <dbReference type="ARBA" id="ARBA00022553"/>
    </source>
</evidence>
<dbReference type="SUPFAM" id="SSF52172">
    <property type="entry name" value="CheY-like"/>
    <property type="match status" value="1"/>
</dbReference>
<protein>
    <recommendedName>
        <fullName evidence="2">histidine kinase</fullName>
        <ecNumber evidence="2">2.7.13.3</ecNumber>
    </recommendedName>
</protein>
<dbReference type="Pfam" id="PF00072">
    <property type="entry name" value="Response_reg"/>
    <property type="match status" value="1"/>
</dbReference>
<dbReference type="SMART" id="SM00448">
    <property type="entry name" value="REC"/>
    <property type="match status" value="1"/>
</dbReference>
<keyword evidence="6" id="KW-0418">Kinase</keyword>
<name>A0ABY6B9A6_9GAMM</name>
<dbReference type="SMART" id="SM00073">
    <property type="entry name" value="HPT"/>
    <property type="match status" value="1"/>
</dbReference>
<dbReference type="PROSITE" id="PS50110">
    <property type="entry name" value="RESPONSE_REGULATORY"/>
    <property type="match status" value="1"/>
</dbReference>
<reference evidence="15" key="1">
    <citation type="submission" date="2022-09" db="EMBL/GenBank/DDBJ databases">
        <title>Tahibacter sp. nov., isolated from a fresh water.</title>
        <authorList>
            <person name="Baek J.H."/>
            <person name="Lee J.K."/>
            <person name="Kim J.M."/>
            <person name="Jeon C.O."/>
        </authorList>
    </citation>
    <scope>NUCLEOTIDE SEQUENCE</scope>
    <source>
        <strain evidence="15">W38</strain>
    </source>
</reference>
<dbReference type="InterPro" id="IPR036890">
    <property type="entry name" value="HATPase_C_sf"/>
</dbReference>
<evidence type="ECO:0000256" key="2">
    <source>
        <dbReference type="ARBA" id="ARBA00012438"/>
    </source>
</evidence>
<dbReference type="RefSeq" id="WP_261693634.1">
    <property type="nucleotide sequence ID" value="NZ_CP104694.1"/>
</dbReference>
<feature type="domain" description="Response regulatory" evidence="12">
    <location>
        <begin position="563"/>
        <end position="679"/>
    </location>
</feature>
<dbReference type="EC" id="2.7.13.3" evidence="2"/>
<dbReference type="PANTHER" id="PTHR43395">
    <property type="entry name" value="SENSOR HISTIDINE KINASE CHEA"/>
    <property type="match status" value="1"/>
</dbReference>
<dbReference type="InterPro" id="IPR003594">
    <property type="entry name" value="HATPase_dom"/>
</dbReference>
<feature type="domain" description="CheW-like" evidence="13">
    <location>
        <begin position="416"/>
        <end position="550"/>
    </location>
</feature>
<keyword evidence="5" id="KW-0547">Nucleotide-binding</keyword>
<dbReference type="InterPro" id="IPR004358">
    <property type="entry name" value="Sig_transdc_His_kin-like_C"/>
</dbReference>
<keyword evidence="4" id="KW-0808">Transferase</keyword>
<evidence type="ECO:0000259" key="12">
    <source>
        <dbReference type="PROSITE" id="PS50110"/>
    </source>
</evidence>
<sequence length="681" mass="72563">MARDPLKYFRIEAKDLLDRLGQGVLALEQSRNVSEAVASLLRVAHTLKGAARVVKQREIADHAHALEDDLAPLRGSTGPVPAEVISVLLRRLDDIAKGVVQLQTPVPESAPPESTPVLIDATRSVRADMAEVDGLLDGCDELYGLLGGLRRGLTCVAQCQERISQLQIRLAAPANSGAEGQRAYRVQTGGLAEECRSLLGSAARTMTHYVEHIDRELAQVRETAERMRLVPAATAFSALERAARDVALSEGKRVRFQASGGDISLDANVLDALRDAAIQLVRNAVAHGIEVPEERVRRGKPEEGHVLVRLERRGRRLALTCSDDGRGVDRDAVWRVAQAHGLGADIGDLDDPAVLQRVLTHSGISTAGKVTDAAGRGVGLDVARRAVERLGGSLQVSSSAQRGTAMTLTAPLSLAAIDALTVSVGSESLCFPLDAVQCGVRVASDELTRTGVEDRVAWEGAMIPFLPLETVLRPEATARRARAWTAVIVRGAGGPVAVGVDRIVGVGTIVVRPLPPPGQSAGFVAGACLDVQDGPRLVVDPDGLIAAVRAGRLVSEPTRARAPILIVDDSLTTRMLEESILLSAGYAAELASSAEEALEMAARRDYALFLVDVEMPGMDGFGFLEHIRADERLSRTPAILVTSRASVDDRERGRRLGAVAHLAKNEFDQRELLACIGSIVP</sequence>
<evidence type="ECO:0000256" key="8">
    <source>
        <dbReference type="ARBA" id="ARBA00035100"/>
    </source>
</evidence>
<dbReference type="SUPFAM" id="SSF47226">
    <property type="entry name" value="Histidine-containing phosphotransfer domain, HPT domain"/>
    <property type="match status" value="1"/>
</dbReference>
<dbReference type="SMART" id="SM00387">
    <property type="entry name" value="HATPase_c"/>
    <property type="match status" value="1"/>
</dbReference>
<dbReference type="InterPro" id="IPR002545">
    <property type="entry name" value="CheW-lke_dom"/>
</dbReference>
<feature type="modified residue" description="Phosphohistidine" evidence="9">
    <location>
        <position position="45"/>
    </location>
</feature>
<dbReference type="InterPro" id="IPR001789">
    <property type="entry name" value="Sig_transdc_resp-reg_receiver"/>
</dbReference>
<comment type="catalytic activity">
    <reaction evidence="1">
        <text>ATP + protein L-histidine = ADP + protein N-phospho-L-histidine.</text>
        <dbReference type="EC" id="2.7.13.3"/>
    </reaction>
</comment>
<evidence type="ECO:0000259" key="14">
    <source>
        <dbReference type="PROSITE" id="PS50894"/>
    </source>
</evidence>
<gene>
    <name evidence="15" type="ORF">N4264_18100</name>
</gene>
<dbReference type="PRINTS" id="PR00344">
    <property type="entry name" value="BCTRLSENSOR"/>
</dbReference>
<dbReference type="PROSITE" id="PS50109">
    <property type="entry name" value="HIS_KIN"/>
    <property type="match status" value="1"/>
</dbReference>
<evidence type="ECO:0000259" key="13">
    <source>
        <dbReference type="PROSITE" id="PS50851"/>
    </source>
</evidence>
<keyword evidence="3 10" id="KW-0597">Phosphoprotein</keyword>
<dbReference type="PANTHER" id="PTHR43395:SF10">
    <property type="entry name" value="CHEMOTAXIS PROTEIN CHEA"/>
    <property type="match status" value="1"/>
</dbReference>
<evidence type="ECO:0000259" key="11">
    <source>
        <dbReference type="PROSITE" id="PS50109"/>
    </source>
</evidence>
<dbReference type="Gene3D" id="3.30.565.10">
    <property type="entry name" value="Histidine kinase-like ATPase, C-terminal domain"/>
    <property type="match status" value="1"/>
</dbReference>
<dbReference type="InterPro" id="IPR051315">
    <property type="entry name" value="Bact_Chemotaxis_CheA"/>
</dbReference>
<dbReference type="Gene3D" id="1.20.120.160">
    <property type="entry name" value="HPT domain"/>
    <property type="match status" value="1"/>
</dbReference>
<dbReference type="PROSITE" id="PS50851">
    <property type="entry name" value="CHEW"/>
    <property type="match status" value="1"/>
</dbReference>
<organism evidence="15 16">
    <name type="scientific">Tahibacter amnicola</name>
    <dbReference type="NCBI Taxonomy" id="2976241"/>
    <lineage>
        <taxon>Bacteria</taxon>
        <taxon>Pseudomonadati</taxon>
        <taxon>Pseudomonadota</taxon>
        <taxon>Gammaproteobacteria</taxon>
        <taxon>Lysobacterales</taxon>
        <taxon>Rhodanobacteraceae</taxon>
        <taxon>Tahibacter</taxon>
    </lineage>
</organism>
<evidence type="ECO:0000256" key="7">
    <source>
        <dbReference type="ARBA" id="ARBA00023012"/>
    </source>
</evidence>
<dbReference type="Pfam" id="PF01584">
    <property type="entry name" value="CheW"/>
    <property type="match status" value="1"/>
</dbReference>
<dbReference type="SUPFAM" id="SSF55874">
    <property type="entry name" value="ATPase domain of HSP90 chaperone/DNA topoisomerase II/histidine kinase"/>
    <property type="match status" value="1"/>
</dbReference>
<dbReference type="InterPro" id="IPR005467">
    <property type="entry name" value="His_kinase_dom"/>
</dbReference>
<evidence type="ECO:0000256" key="1">
    <source>
        <dbReference type="ARBA" id="ARBA00000085"/>
    </source>
</evidence>
<dbReference type="Pfam" id="PF02518">
    <property type="entry name" value="HATPase_c"/>
    <property type="match status" value="1"/>
</dbReference>
<evidence type="ECO:0000256" key="10">
    <source>
        <dbReference type="PROSITE-ProRule" id="PRU00169"/>
    </source>
</evidence>
<dbReference type="InterPro" id="IPR011006">
    <property type="entry name" value="CheY-like_superfamily"/>
</dbReference>
<dbReference type="Proteomes" id="UP001064632">
    <property type="component" value="Chromosome"/>
</dbReference>
<comment type="function">
    <text evidence="8">Involved in the transmission of sensory signals from the chemoreceptors to the flagellar motors. CheA is autophosphorylated; it can transfer its phosphate group to either CheB or CheY.</text>
</comment>
<feature type="modified residue" description="4-aspartylphosphate" evidence="10">
    <location>
        <position position="612"/>
    </location>
</feature>
<evidence type="ECO:0000256" key="4">
    <source>
        <dbReference type="ARBA" id="ARBA00022679"/>
    </source>
</evidence>
<evidence type="ECO:0000256" key="6">
    <source>
        <dbReference type="ARBA" id="ARBA00022777"/>
    </source>
</evidence>
<dbReference type="InterPro" id="IPR008207">
    <property type="entry name" value="Sig_transdc_His_kin_Hpt_dom"/>
</dbReference>
<dbReference type="CDD" id="cd00088">
    <property type="entry name" value="HPT"/>
    <property type="match status" value="1"/>
</dbReference>
<dbReference type="SMART" id="SM00260">
    <property type="entry name" value="CheW"/>
    <property type="match status" value="1"/>
</dbReference>
<proteinExistence type="predicted"/>
<evidence type="ECO:0000256" key="9">
    <source>
        <dbReference type="PROSITE-ProRule" id="PRU00110"/>
    </source>
</evidence>
<dbReference type="CDD" id="cd00156">
    <property type="entry name" value="REC"/>
    <property type="match status" value="1"/>
</dbReference>
<feature type="domain" description="Histidine kinase" evidence="11">
    <location>
        <begin position="279"/>
        <end position="414"/>
    </location>
</feature>
<evidence type="ECO:0000313" key="16">
    <source>
        <dbReference type="Proteomes" id="UP001064632"/>
    </source>
</evidence>
<dbReference type="PROSITE" id="PS50894">
    <property type="entry name" value="HPT"/>
    <property type="match status" value="1"/>
</dbReference>
<evidence type="ECO:0000313" key="15">
    <source>
        <dbReference type="EMBL" id="UXI66651.1"/>
    </source>
</evidence>
<dbReference type="SUPFAM" id="SSF50341">
    <property type="entry name" value="CheW-like"/>
    <property type="match status" value="1"/>
</dbReference>
<feature type="domain" description="HPt" evidence="14">
    <location>
        <begin position="1"/>
        <end position="102"/>
    </location>
</feature>
<dbReference type="InterPro" id="IPR036061">
    <property type="entry name" value="CheW-like_dom_sf"/>
</dbReference>